<dbReference type="PANTHER" id="PTHR45632">
    <property type="entry name" value="LD33804P"/>
    <property type="match status" value="1"/>
</dbReference>
<dbReference type="Gene3D" id="1.25.40.420">
    <property type="match status" value="1"/>
</dbReference>
<protein>
    <submittedName>
        <fullName evidence="4">BTB And Kelch</fullName>
    </submittedName>
</protein>
<feature type="non-terminal residue" evidence="4">
    <location>
        <position position="1"/>
    </location>
</feature>
<dbReference type="SMART" id="SM00875">
    <property type="entry name" value="BACK"/>
    <property type="match status" value="1"/>
</dbReference>
<evidence type="ECO:0000256" key="2">
    <source>
        <dbReference type="ARBA" id="ARBA00022737"/>
    </source>
</evidence>
<evidence type="ECO:0000259" key="3">
    <source>
        <dbReference type="SMART" id="SM00875"/>
    </source>
</evidence>
<dbReference type="Pfam" id="PF07707">
    <property type="entry name" value="BACK"/>
    <property type="match status" value="1"/>
</dbReference>
<name>A0A0C2G282_9BILA</name>
<evidence type="ECO:0000313" key="5">
    <source>
        <dbReference type="Proteomes" id="UP000054047"/>
    </source>
</evidence>
<dbReference type="Proteomes" id="UP000054047">
    <property type="component" value="Unassembled WGS sequence"/>
</dbReference>
<feature type="domain" description="BACK" evidence="3">
    <location>
        <begin position="1"/>
        <end position="79"/>
    </location>
</feature>
<reference evidence="4 5" key="1">
    <citation type="submission" date="2013-12" db="EMBL/GenBank/DDBJ databases">
        <title>Draft genome of the parsitic nematode Ancylostoma duodenale.</title>
        <authorList>
            <person name="Mitreva M."/>
        </authorList>
    </citation>
    <scope>NUCLEOTIDE SEQUENCE [LARGE SCALE GENOMIC DNA]</scope>
    <source>
        <strain evidence="4 5">Zhejiang</strain>
    </source>
</reference>
<dbReference type="PANTHER" id="PTHR45632:SF3">
    <property type="entry name" value="KELCH-LIKE PROTEIN 32"/>
    <property type="match status" value="1"/>
</dbReference>
<keyword evidence="2" id="KW-0677">Repeat</keyword>
<keyword evidence="1" id="KW-0880">Kelch repeat</keyword>
<gene>
    <name evidence="4" type="ORF">ANCDUO_18750</name>
</gene>
<dbReference type="EMBL" id="KN747426">
    <property type="protein sequence ID" value="KIH51166.1"/>
    <property type="molecule type" value="Genomic_DNA"/>
</dbReference>
<proteinExistence type="predicted"/>
<accession>A0A0C2G282</accession>
<evidence type="ECO:0000256" key="1">
    <source>
        <dbReference type="ARBA" id="ARBA00022441"/>
    </source>
</evidence>
<evidence type="ECO:0000313" key="4">
    <source>
        <dbReference type="EMBL" id="KIH51166.1"/>
    </source>
</evidence>
<dbReference type="AlphaFoldDB" id="A0A0C2G282"/>
<organism evidence="4 5">
    <name type="scientific">Ancylostoma duodenale</name>
    <dbReference type="NCBI Taxonomy" id="51022"/>
    <lineage>
        <taxon>Eukaryota</taxon>
        <taxon>Metazoa</taxon>
        <taxon>Ecdysozoa</taxon>
        <taxon>Nematoda</taxon>
        <taxon>Chromadorea</taxon>
        <taxon>Rhabditida</taxon>
        <taxon>Rhabditina</taxon>
        <taxon>Rhabditomorpha</taxon>
        <taxon>Strongyloidea</taxon>
        <taxon>Ancylostomatidae</taxon>
        <taxon>Ancylostomatinae</taxon>
        <taxon>Ancylostoma</taxon>
    </lineage>
</organism>
<sequence length="81" mass="9364">SAAEEVDRFVEKNFALISYSDKFLELSTEDVVELLSKDELNVASEEEAFNAAMRWIEHSPERTNVLERWLNSIFPSLLSQE</sequence>
<keyword evidence="5" id="KW-1185">Reference proteome</keyword>
<dbReference type="OrthoDB" id="20684at2759"/>
<dbReference type="InterPro" id="IPR011705">
    <property type="entry name" value="BACK"/>
</dbReference>